<keyword evidence="2" id="KW-1133">Transmembrane helix</keyword>
<dbReference type="WBParaSite" id="TREG1_134790.1">
    <property type="protein sequence ID" value="TREG1_134790.1"/>
    <property type="gene ID" value="TREG1_134790"/>
</dbReference>
<protein>
    <submittedName>
        <fullName evidence="4">Uncharacterized protein</fullName>
    </submittedName>
</protein>
<feature type="transmembrane region" description="Helical" evidence="2">
    <location>
        <begin position="552"/>
        <end position="571"/>
    </location>
</feature>
<feature type="region of interest" description="Disordered" evidence="1">
    <location>
        <begin position="379"/>
        <end position="436"/>
    </location>
</feature>
<keyword evidence="3" id="KW-1185">Reference proteome</keyword>
<keyword evidence="2" id="KW-0812">Transmembrane</keyword>
<name>A0AA85J908_TRIRE</name>
<organism evidence="3 4">
    <name type="scientific">Trichobilharzia regenti</name>
    <name type="common">Nasal bird schistosome</name>
    <dbReference type="NCBI Taxonomy" id="157069"/>
    <lineage>
        <taxon>Eukaryota</taxon>
        <taxon>Metazoa</taxon>
        <taxon>Spiralia</taxon>
        <taxon>Lophotrochozoa</taxon>
        <taxon>Platyhelminthes</taxon>
        <taxon>Trematoda</taxon>
        <taxon>Digenea</taxon>
        <taxon>Strigeidida</taxon>
        <taxon>Schistosomatoidea</taxon>
        <taxon>Schistosomatidae</taxon>
        <taxon>Trichobilharzia</taxon>
    </lineage>
</organism>
<reference evidence="4" key="2">
    <citation type="submission" date="2023-11" db="UniProtKB">
        <authorList>
            <consortium name="WormBaseParasite"/>
        </authorList>
    </citation>
    <scope>IDENTIFICATION</scope>
</reference>
<feature type="transmembrane region" description="Helical" evidence="2">
    <location>
        <begin position="577"/>
        <end position="599"/>
    </location>
</feature>
<feature type="transmembrane region" description="Helical" evidence="2">
    <location>
        <begin position="656"/>
        <end position="682"/>
    </location>
</feature>
<dbReference type="Proteomes" id="UP000050795">
    <property type="component" value="Unassembled WGS sequence"/>
</dbReference>
<feature type="compositionally biased region" description="Basic residues" evidence="1">
    <location>
        <begin position="405"/>
        <end position="435"/>
    </location>
</feature>
<evidence type="ECO:0000256" key="1">
    <source>
        <dbReference type="SAM" id="MobiDB-lite"/>
    </source>
</evidence>
<accession>A0AA85J908</accession>
<evidence type="ECO:0000313" key="4">
    <source>
        <dbReference type="WBParaSite" id="TREG1_134790.1"/>
    </source>
</evidence>
<evidence type="ECO:0000313" key="3">
    <source>
        <dbReference type="Proteomes" id="UP000050795"/>
    </source>
</evidence>
<keyword evidence="2" id="KW-0472">Membrane</keyword>
<feature type="transmembrane region" description="Helical" evidence="2">
    <location>
        <begin position="800"/>
        <end position="819"/>
    </location>
</feature>
<feature type="transmembrane region" description="Helical" evidence="2">
    <location>
        <begin position="165"/>
        <end position="191"/>
    </location>
</feature>
<dbReference type="AlphaFoldDB" id="A0AA85J908"/>
<feature type="transmembrane region" description="Helical" evidence="2">
    <location>
        <begin position="516"/>
        <end position="540"/>
    </location>
</feature>
<feature type="region of interest" description="Disordered" evidence="1">
    <location>
        <begin position="1123"/>
        <end position="1150"/>
    </location>
</feature>
<sequence>MNKKATDQTNDDAQYFNQNKNQKFDLPALLASGKYFIDELGFLVGPNGTRYRIPSGPPEGRKPLRLDKPKQLSKVNLNYSTPPFNKSHRTAHIELQDTNKLTGLSRTFLNRENVSLYIPPFLSKDNEFIKAEYTSTRTTITNGSSLLNSINPNGFRSDILHSLDWNVILLTLIISSISLVLNTILIVFLSWRLSHHKKWRCRREKYSDIVSYSSEEGSQNVCRCEQPSCKCKGDKYTHFASNHIADFKCKYNPTEAGDYPCANDPIKSKPRRLSHFWYSNTNQSSEFQPQIYHNNGRHIKHVSLQKTDKVVMINQQHLHVPNNFAKTSWAFHHHHPHPHHHQHQHPHEPVFCKAHEHLDVSSMNDGSWQMVASDGVITDDTSEENRDGSLDSKTNSDILFSPSIKPKKRSKLLRNRNSKNKKTKKKKGKRKKLQRRCLDETLSESSMNNLHSSIHPPDTYANKQSKMSMLNKTSSINDHFPYSNPHTTHISSDYKLRILRDSLTKYNLNVYVCHTLGIHLGILGALLSLLQLTAICIALVSRSTLLNKTQELYHISTTSEFICLITSSLASDAILCARLYLLVAFTVSSLTVLYIKTIFKFVLKITRLKDIQSHKLYLFKHIIPGYSKKTMAFPEGGHHQRHPPSHRHHHHHHQGFAYIALMHSLPWALAAGTALLIAFSFYPSNHNSEVPESAINATTQILVDSVKSSVNILFDGLDSLFTCSVRSPRESIQYNTMYPPVSQSKVVKIPYVWIPSFLLIILPLILQTLIILSFIMLVFISRYKRSTGRHQLKISSKIMLVILTILLIEIISLCTPILYNMLISVYPEERLRLILVSRVIMLHLLADPLLMICLVENYLKEDSIHEYAGKEETPTCESLVNMRSCSNNNNNNDDDQLPGDPLDFTDDREMKVIENKDTLRLQNKSMASPIRLFSCFPVNPYSFSHNRTTNTIENIQPLVMPCLPASGFIVPAMSSVSNSTPFNDSKQHNEMNSSGFLLPVSGNNIDASSNMIANTLHNLYSGGHDISIGHHNSTPLRDTQLIGNFASLSDTSLTPEIDFNQTHLPTCRNMMKDAFPQLCQHHQRLLEQQYEQPSATSTVKRNRNFGSVPRFKQTTVTDFNALLIGKPTPDTSHRRDSPSPSPSPVDNSKPETVNEIFAFQQMRQTTGQSTATAAVMAAAAAAVAAQAGTLSRAVNPTVSSLVTVTSIATATTATDPLSLTNGTPPSPLFVNAQKQAEQMLLTENCRSDVNTVTH</sequence>
<proteinExistence type="predicted"/>
<feature type="transmembrane region" description="Helical" evidence="2">
    <location>
        <begin position="752"/>
        <end position="780"/>
    </location>
</feature>
<reference evidence="3" key="1">
    <citation type="submission" date="2022-06" db="EMBL/GenBank/DDBJ databases">
        <authorList>
            <person name="Berger JAMES D."/>
            <person name="Berger JAMES D."/>
        </authorList>
    </citation>
    <scope>NUCLEOTIDE SEQUENCE [LARGE SCALE GENOMIC DNA]</scope>
</reference>
<evidence type="ECO:0000256" key="2">
    <source>
        <dbReference type="SAM" id="Phobius"/>
    </source>
</evidence>